<organism evidence="1 2">
    <name type="scientific">Brachionus plicatilis</name>
    <name type="common">Marine rotifer</name>
    <name type="synonym">Brachionus muelleri</name>
    <dbReference type="NCBI Taxonomy" id="10195"/>
    <lineage>
        <taxon>Eukaryota</taxon>
        <taxon>Metazoa</taxon>
        <taxon>Spiralia</taxon>
        <taxon>Gnathifera</taxon>
        <taxon>Rotifera</taxon>
        <taxon>Eurotatoria</taxon>
        <taxon>Monogononta</taxon>
        <taxon>Pseudotrocha</taxon>
        <taxon>Ploima</taxon>
        <taxon>Brachionidae</taxon>
        <taxon>Brachionus</taxon>
    </lineage>
</organism>
<reference evidence="1 2" key="1">
    <citation type="journal article" date="2018" name="Sci. Rep.">
        <title>Genomic signatures of local adaptation to the degree of environmental predictability in rotifers.</title>
        <authorList>
            <person name="Franch-Gras L."/>
            <person name="Hahn C."/>
            <person name="Garcia-Roger E.M."/>
            <person name="Carmona M.J."/>
            <person name="Serra M."/>
            <person name="Gomez A."/>
        </authorList>
    </citation>
    <scope>NUCLEOTIDE SEQUENCE [LARGE SCALE GENOMIC DNA]</scope>
    <source>
        <strain evidence="1">HYR1</strain>
    </source>
</reference>
<proteinExistence type="predicted"/>
<name>A0A3M7S913_BRAPC</name>
<comment type="caution">
    <text evidence="1">The sequence shown here is derived from an EMBL/GenBank/DDBJ whole genome shotgun (WGS) entry which is preliminary data.</text>
</comment>
<dbReference type="EMBL" id="REGN01001822">
    <property type="protein sequence ID" value="RNA32261.1"/>
    <property type="molecule type" value="Genomic_DNA"/>
</dbReference>
<accession>A0A3M7S913</accession>
<evidence type="ECO:0000313" key="2">
    <source>
        <dbReference type="Proteomes" id="UP000276133"/>
    </source>
</evidence>
<dbReference type="AlphaFoldDB" id="A0A3M7S913"/>
<sequence length="93" mass="11314">MIKRTRLHSYITFIHSRREKYIPYFTKQELFLKLFEFKQIFNGFFQICLASFYLYADSTKKDEMSPYFARKKSKKCALVKSMNMIIEVNPDFN</sequence>
<evidence type="ECO:0000313" key="1">
    <source>
        <dbReference type="EMBL" id="RNA32261.1"/>
    </source>
</evidence>
<dbReference type="Proteomes" id="UP000276133">
    <property type="component" value="Unassembled WGS sequence"/>
</dbReference>
<protein>
    <submittedName>
        <fullName evidence="1">Uncharacterized protein</fullName>
    </submittedName>
</protein>
<keyword evidence="2" id="KW-1185">Reference proteome</keyword>
<gene>
    <name evidence="1" type="ORF">BpHYR1_036950</name>
</gene>